<dbReference type="InterPro" id="IPR013342">
    <property type="entry name" value="Mandelate_racemase_C"/>
</dbReference>
<name>A0A193FRN1_9BORD</name>
<dbReference type="GO" id="GO:0016052">
    <property type="term" value="P:carbohydrate catabolic process"/>
    <property type="evidence" value="ECO:0007669"/>
    <property type="project" value="TreeGrafter"/>
</dbReference>
<dbReference type="Gene3D" id="3.30.390.10">
    <property type="entry name" value="Enolase-like, N-terminal domain"/>
    <property type="match status" value="1"/>
</dbReference>
<dbReference type="InterPro" id="IPR018110">
    <property type="entry name" value="Mandel_Rmase/mucon_lact_enz_CS"/>
</dbReference>
<feature type="domain" description="Mandelate racemase/muconate lactonizing enzyme C-terminal" evidence="4">
    <location>
        <begin position="147"/>
        <end position="239"/>
    </location>
</feature>
<dbReference type="SMART" id="SM00922">
    <property type="entry name" value="MR_MLE"/>
    <property type="match status" value="1"/>
</dbReference>
<dbReference type="Pfam" id="PF13378">
    <property type="entry name" value="MR_MLE_C"/>
    <property type="match status" value="1"/>
</dbReference>
<gene>
    <name evidence="5" type="ORF">BAU08_00125</name>
</gene>
<evidence type="ECO:0000259" key="4">
    <source>
        <dbReference type="SMART" id="SM00922"/>
    </source>
</evidence>
<dbReference type="PANTHER" id="PTHR13794">
    <property type="entry name" value="ENOLASE SUPERFAMILY, MANDELATE RACEMASE"/>
    <property type="match status" value="1"/>
</dbReference>
<dbReference type="EMBL" id="CP016171">
    <property type="protein sequence ID" value="ANN69963.1"/>
    <property type="molecule type" value="Genomic_DNA"/>
</dbReference>
<evidence type="ECO:0000256" key="2">
    <source>
        <dbReference type="ARBA" id="ARBA00022723"/>
    </source>
</evidence>
<evidence type="ECO:0000313" key="5">
    <source>
        <dbReference type="EMBL" id="ANN69963.1"/>
    </source>
</evidence>
<keyword evidence="3" id="KW-0460">Magnesium</keyword>
<dbReference type="InterPro" id="IPR029017">
    <property type="entry name" value="Enolase-like_N"/>
</dbReference>
<dbReference type="Gene3D" id="3.20.20.120">
    <property type="entry name" value="Enolase-like C-terminal domain"/>
    <property type="match status" value="1"/>
</dbReference>
<dbReference type="PANTHER" id="PTHR13794:SF58">
    <property type="entry name" value="MITOCHONDRIAL ENOLASE SUPERFAMILY MEMBER 1"/>
    <property type="match status" value="1"/>
</dbReference>
<dbReference type="Pfam" id="PF02746">
    <property type="entry name" value="MR_MLE_N"/>
    <property type="match status" value="1"/>
</dbReference>
<comment type="cofactor">
    <cofactor evidence="1">
        <name>Mg(2+)</name>
        <dbReference type="ChEBI" id="CHEBI:18420"/>
    </cofactor>
</comment>
<dbReference type="SFLD" id="SFLDS00001">
    <property type="entry name" value="Enolase"/>
    <property type="match status" value="1"/>
</dbReference>
<dbReference type="GO" id="GO:0000287">
    <property type="term" value="F:magnesium ion binding"/>
    <property type="evidence" value="ECO:0007669"/>
    <property type="project" value="TreeGrafter"/>
</dbReference>
<dbReference type="InterPro" id="IPR029065">
    <property type="entry name" value="Enolase_C-like"/>
</dbReference>
<dbReference type="InterPro" id="IPR036849">
    <property type="entry name" value="Enolase-like_C_sf"/>
</dbReference>
<dbReference type="AlphaFoldDB" id="A0A193FRN1"/>
<dbReference type="RefSeq" id="WP_066667566.1">
    <property type="nucleotide sequence ID" value="NZ_CP016171.1"/>
</dbReference>
<evidence type="ECO:0000313" key="6">
    <source>
        <dbReference type="Proteomes" id="UP000092213"/>
    </source>
</evidence>
<protein>
    <recommendedName>
        <fullName evidence="4">Mandelate racemase/muconate lactonizing enzyme C-terminal domain-containing protein</fullName>
    </recommendedName>
</protein>
<proteinExistence type="predicted"/>
<dbReference type="GO" id="GO:0016836">
    <property type="term" value="F:hydro-lyase activity"/>
    <property type="evidence" value="ECO:0007669"/>
    <property type="project" value="TreeGrafter"/>
</dbReference>
<accession>A0A193FRN1</accession>
<evidence type="ECO:0000256" key="1">
    <source>
        <dbReference type="ARBA" id="ARBA00001946"/>
    </source>
</evidence>
<reference evidence="5 6" key="1">
    <citation type="submission" date="2016-06" db="EMBL/GenBank/DDBJ databases">
        <title>Complete genome sequences of Bordetella bronchialis and Bordetella flabilis.</title>
        <authorList>
            <person name="LiPuma J.J."/>
            <person name="Spilker T."/>
        </authorList>
    </citation>
    <scope>NUCLEOTIDE SEQUENCE [LARGE SCALE GENOMIC DNA]</scope>
    <source>
        <strain evidence="5 6">AU17976</strain>
    </source>
</reference>
<evidence type="ECO:0000256" key="3">
    <source>
        <dbReference type="ARBA" id="ARBA00022842"/>
    </source>
</evidence>
<dbReference type="Proteomes" id="UP000092213">
    <property type="component" value="Chromosome"/>
</dbReference>
<dbReference type="PROSITE" id="PS00908">
    <property type="entry name" value="MR_MLE_1"/>
    <property type="match status" value="1"/>
</dbReference>
<dbReference type="InterPro" id="IPR046945">
    <property type="entry name" value="RHMD-like"/>
</dbReference>
<organism evidence="5 6">
    <name type="scientific">Bordetella bronchialis</name>
    <dbReference type="NCBI Taxonomy" id="463025"/>
    <lineage>
        <taxon>Bacteria</taxon>
        <taxon>Pseudomonadati</taxon>
        <taxon>Pseudomonadota</taxon>
        <taxon>Betaproteobacteria</taxon>
        <taxon>Burkholderiales</taxon>
        <taxon>Alcaligenaceae</taxon>
        <taxon>Bordetella</taxon>
    </lineage>
</organism>
<dbReference type="CDD" id="cd03316">
    <property type="entry name" value="MR_like"/>
    <property type="match status" value="1"/>
</dbReference>
<dbReference type="STRING" id="463025.BAU08_00125"/>
<dbReference type="SUPFAM" id="SSF54826">
    <property type="entry name" value="Enolase N-terminal domain-like"/>
    <property type="match status" value="1"/>
</dbReference>
<dbReference type="InterPro" id="IPR013341">
    <property type="entry name" value="Mandelate_racemase_N_dom"/>
</dbReference>
<dbReference type="PROSITE" id="PS00909">
    <property type="entry name" value="MR_MLE_2"/>
    <property type="match status" value="1"/>
</dbReference>
<dbReference type="GO" id="GO:0009063">
    <property type="term" value="P:amino acid catabolic process"/>
    <property type="evidence" value="ECO:0007669"/>
    <property type="project" value="InterPro"/>
</dbReference>
<keyword evidence="2" id="KW-0479">Metal-binding</keyword>
<dbReference type="SUPFAM" id="SSF51604">
    <property type="entry name" value="Enolase C-terminal domain-like"/>
    <property type="match status" value="1"/>
</dbReference>
<sequence>MKIVAIETLPIAIPYDSGAAPLPLGGKPRTNMESLLVKVTTDSGIVGWGDAFGVRIWPVTRLLIDRLAAPLCLGEDALQREQILDKLNRTLYHFGRAGPLQYAISALDIALWDIAAKTAGLPVHALIGPVRTRDIPVYASLLPYRDPALAARFAARAVDQGYRYVKLHERDVASVRESRAAIGPDIGLMVDLNCPFDLRQAERFAHDVADYKPMWLEEPLFPVDDFTAMAELARCIETPLAMGENVGNPVEFRRVLDSAGIAYAQPSVIKTGGITALLEVAHDAAQRDIRLMPHSAYFGPGLLATMHVLATIRTDPILERFYCEMPVELSGGATLPRDGAVRVPDVPGLGFDPDPQALRRYAAVE</sequence>